<dbReference type="Pfam" id="PF01914">
    <property type="entry name" value="MarC"/>
    <property type="match status" value="1"/>
</dbReference>
<feature type="transmembrane region" description="Helical" evidence="7">
    <location>
        <begin position="191"/>
        <end position="213"/>
    </location>
</feature>
<evidence type="ECO:0000256" key="4">
    <source>
        <dbReference type="ARBA" id="ARBA00022692"/>
    </source>
</evidence>
<feature type="transmembrane region" description="Helical" evidence="7">
    <location>
        <begin position="74"/>
        <end position="95"/>
    </location>
</feature>
<evidence type="ECO:0000256" key="2">
    <source>
        <dbReference type="ARBA" id="ARBA00009784"/>
    </source>
</evidence>
<evidence type="ECO:0000256" key="1">
    <source>
        <dbReference type="ARBA" id="ARBA00004651"/>
    </source>
</evidence>
<keyword evidence="3" id="KW-1003">Cell membrane</keyword>
<sequence length="235" mass="25757">MSLFSFFAGKFLFALAALLPIINPPGLIPIFLSLTSRNTREQRQFLARRIAIYGFVLLAGSMFIGSYLLSFFGVSLPVVQLGGGLLLTFTAWRMLNDTPAEHSTHAPEPEHIDQAQLKQRAFYPLGFPLTVGPGSVSVSITIGATFFHSNHNFVQLALTPVASLLAVAVVCYLIYFCYLHAETMLHHLGPTGAVVFLRLSAFILVCLGMQIMWNGISELISGWVQSELGALPRSR</sequence>
<keyword evidence="4 7" id="KW-0812">Transmembrane</keyword>
<evidence type="ECO:0000313" key="11">
    <source>
        <dbReference type="Proteomes" id="UP001200247"/>
    </source>
</evidence>
<feature type="transmembrane region" description="Helical" evidence="7">
    <location>
        <begin position="153"/>
        <end position="179"/>
    </location>
</feature>
<feature type="transmembrane region" description="Helical" evidence="7">
    <location>
        <begin position="46"/>
        <end position="68"/>
    </location>
</feature>
<dbReference type="AlphaFoldDB" id="A0A248LJ14"/>
<dbReference type="EMBL" id="JAJAXM010000001">
    <property type="protein sequence ID" value="MCG9024361.1"/>
    <property type="molecule type" value="Genomic_DNA"/>
</dbReference>
<dbReference type="OrthoDB" id="21094at2"/>
<dbReference type="NCBIfam" id="TIGR00427">
    <property type="entry name" value="NAAT family transporter"/>
    <property type="match status" value="1"/>
</dbReference>
<dbReference type="GeneID" id="75109836"/>
<evidence type="ECO:0000313" key="8">
    <source>
        <dbReference type="EMBL" id="ASJ24471.1"/>
    </source>
</evidence>
<keyword evidence="6 7" id="KW-0472">Membrane</keyword>
<dbReference type="OMA" id="KQRAFYP"/>
<proteinExistence type="inferred from homology"/>
<protein>
    <recommendedName>
        <fullName evidence="7">UPF0056 membrane protein</fullName>
    </recommendedName>
</protein>
<dbReference type="EMBL" id="CP022115">
    <property type="protein sequence ID" value="ASJ24471.1"/>
    <property type="molecule type" value="Genomic_DNA"/>
</dbReference>
<feature type="transmembrane region" description="Helical" evidence="7">
    <location>
        <begin position="125"/>
        <end position="147"/>
    </location>
</feature>
<keyword evidence="5 7" id="KW-1133">Transmembrane helix</keyword>
<accession>A0A248LJ14</accession>
<evidence type="ECO:0000256" key="5">
    <source>
        <dbReference type="ARBA" id="ARBA00022989"/>
    </source>
</evidence>
<reference evidence="10" key="2">
    <citation type="submission" date="2017-06" db="EMBL/GenBank/DDBJ databases">
        <title>Whole genome sequence of Laribacter hongkongensis LHGZ1.</title>
        <authorList>
            <person name="Chen D."/>
            <person name="Wu H."/>
            <person name="Chen J."/>
        </authorList>
    </citation>
    <scope>NUCLEOTIDE SEQUENCE [LARGE SCALE GENOMIC DNA]</scope>
    <source>
        <strain evidence="10">LHGZ1</strain>
    </source>
</reference>
<evidence type="ECO:0000256" key="3">
    <source>
        <dbReference type="ARBA" id="ARBA00022475"/>
    </source>
</evidence>
<dbReference type="GO" id="GO:0005886">
    <property type="term" value="C:plasma membrane"/>
    <property type="evidence" value="ECO:0007669"/>
    <property type="project" value="UniProtKB-SubCell"/>
</dbReference>
<organism evidence="8 10">
    <name type="scientific">Laribacter hongkongensis</name>
    <dbReference type="NCBI Taxonomy" id="168471"/>
    <lineage>
        <taxon>Bacteria</taxon>
        <taxon>Pseudomonadati</taxon>
        <taxon>Pseudomonadota</taxon>
        <taxon>Betaproteobacteria</taxon>
        <taxon>Neisseriales</taxon>
        <taxon>Aquaspirillaceae</taxon>
        <taxon>Laribacter</taxon>
    </lineage>
</organism>
<evidence type="ECO:0000313" key="10">
    <source>
        <dbReference type="Proteomes" id="UP000197424"/>
    </source>
</evidence>
<reference evidence="9 11" key="4">
    <citation type="submission" date="2021-10" db="EMBL/GenBank/DDBJ databases">
        <title>Whole-genome sequencing analysis of Laribacter hongkongensis: virulence gene profiles, carbohydrate-active enzyme prediction, and antimicrobial resistance characterization.</title>
        <authorList>
            <person name="Yuan P."/>
            <person name="Zhan Y."/>
            <person name="Chen D."/>
        </authorList>
    </citation>
    <scope>NUCLEOTIDE SEQUENCE [LARGE SCALE GENOMIC DNA]</scope>
    <source>
        <strain evidence="9 11">W67</strain>
    </source>
</reference>
<dbReference type="PANTHER" id="PTHR33508">
    <property type="entry name" value="UPF0056 MEMBRANE PROTEIN YHCE"/>
    <property type="match status" value="1"/>
</dbReference>
<dbReference type="Proteomes" id="UP000197424">
    <property type="component" value="Chromosome"/>
</dbReference>
<gene>
    <name evidence="9" type="ORF">LH440_00300</name>
    <name evidence="8" type="ORF">LHGZ1_1640</name>
</gene>
<comment type="subcellular location">
    <subcellularLocation>
        <location evidence="1 7">Cell membrane</location>
        <topology evidence="1 7">Multi-pass membrane protein</topology>
    </subcellularLocation>
</comment>
<evidence type="ECO:0000256" key="7">
    <source>
        <dbReference type="RuleBase" id="RU362048"/>
    </source>
</evidence>
<dbReference type="Proteomes" id="UP001200247">
    <property type="component" value="Unassembled WGS sequence"/>
</dbReference>
<name>A0A248LJ14_9NEIS</name>
<comment type="similarity">
    <text evidence="2 7">Belongs to the UPF0056 (MarC) family.</text>
</comment>
<reference evidence="8" key="1">
    <citation type="journal article" date="2017" name="J. Antimicrob. Chemother.">
        <title>Emergence and genomic analysis of MDR Laribacter hongkongensis strain HLGZ1 from Guangzhou, China.</title>
        <authorList>
            <person name="Wu H.K."/>
            <person name="Chen J.H."/>
            <person name="Yang L."/>
            <person name="Li A.R."/>
            <person name="Su D.H."/>
            <person name="Lin Y.P."/>
            <person name="Chen D.Q."/>
        </authorList>
    </citation>
    <scope>NUCLEOTIDE SEQUENCE</scope>
    <source>
        <strain evidence="8">HLGZ1</strain>
    </source>
</reference>
<dbReference type="InterPro" id="IPR002771">
    <property type="entry name" value="Multi_antbiot-R_MarC"/>
</dbReference>
<feature type="transmembrane region" description="Helical" evidence="7">
    <location>
        <begin position="12"/>
        <end position="34"/>
    </location>
</feature>
<evidence type="ECO:0000313" key="9">
    <source>
        <dbReference type="EMBL" id="MCG9024361.1"/>
    </source>
</evidence>
<dbReference type="PANTHER" id="PTHR33508:SF1">
    <property type="entry name" value="UPF0056 MEMBRANE PROTEIN YHCE"/>
    <property type="match status" value="1"/>
</dbReference>
<reference evidence="8" key="3">
    <citation type="submission" date="2017-06" db="EMBL/GenBank/DDBJ databases">
        <authorList>
            <person name="Kim H.J."/>
            <person name="Triplett B.A."/>
        </authorList>
    </citation>
    <scope>NUCLEOTIDE SEQUENCE</scope>
    <source>
        <strain evidence="8">HLGZ1</strain>
    </source>
</reference>
<dbReference type="RefSeq" id="WP_012696859.1">
    <property type="nucleotide sequence ID" value="NZ_CP022115.1"/>
</dbReference>
<evidence type="ECO:0000256" key="6">
    <source>
        <dbReference type="ARBA" id="ARBA00023136"/>
    </source>
</evidence>